<reference evidence="1 2" key="1">
    <citation type="submission" date="2020-01" db="EMBL/GenBank/DDBJ databases">
        <title>Genome analysis.</title>
        <authorList>
            <person name="Wu S."/>
            <person name="Wang G."/>
        </authorList>
    </citation>
    <scope>NUCLEOTIDE SEQUENCE [LARGE SCALE GENOMIC DNA]</scope>
    <source>
        <strain evidence="1 2">SYL130</strain>
    </source>
</reference>
<protein>
    <submittedName>
        <fullName evidence="1">Uncharacterized protein</fullName>
    </submittedName>
</protein>
<dbReference type="RefSeq" id="WP_161817562.1">
    <property type="nucleotide sequence ID" value="NZ_JAACJS010000004.1"/>
</dbReference>
<comment type="caution">
    <text evidence="1">The sequence shown here is derived from an EMBL/GenBank/DDBJ whole genome shotgun (WGS) entry which is preliminary data.</text>
</comment>
<name>A0ABW9ZQ37_9BACT</name>
<gene>
    <name evidence="1" type="ORF">GWC95_04800</name>
</gene>
<keyword evidence="2" id="KW-1185">Reference proteome</keyword>
<sequence length="225" mass="24992">MTPIQFRKEEIKGLFTYLYVEPPAYESMPGLTDGSLSYPATGLQPVDPIIYSSLFRHYLALADFCCGKMDKYVLLPPSPDTENSDILLWLGASRWRFELLSNDVDGLGADKGFVQTMNYDTANPSVVLFASNNFPDLSLLPEDLFGEASSQCSLFGLSPNRSGALLHFLQSGAVPEIQRFLLESELFFQVSIAKQLGSYNSILIKSPFDIDRDLAAFHSILDPDN</sequence>
<dbReference type="Proteomes" id="UP000753802">
    <property type="component" value="Unassembled WGS sequence"/>
</dbReference>
<accession>A0ABW9ZQ37</accession>
<proteinExistence type="predicted"/>
<dbReference type="EMBL" id="JAACJS010000004">
    <property type="protein sequence ID" value="NCI49231.1"/>
    <property type="molecule type" value="Genomic_DNA"/>
</dbReference>
<organism evidence="1 2">
    <name type="scientific">Sediminibacterium roseum</name>
    <dbReference type="NCBI Taxonomy" id="1978412"/>
    <lineage>
        <taxon>Bacteria</taxon>
        <taxon>Pseudomonadati</taxon>
        <taxon>Bacteroidota</taxon>
        <taxon>Chitinophagia</taxon>
        <taxon>Chitinophagales</taxon>
        <taxon>Chitinophagaceae</taxon>
        <taxon>Sediminibacterium</taxon>
    </lineage>
</organism>
<evidence type="ECO:0000313" key="1">
    <source>
        <dbReference type="EMBL" id="NCI49231.1"/>
    </source>
</evidence>
<evidence type="ECO:0000313" key="2">
    <source>
        <dbReference type="Proteomes" id="UP000753802"/>
    </source>
</evidence>